<sequence>MDWSLILADVRANWILYLSMPVVAALIGYVTKLVAIRMMFQPLEFVGKPPLLGWQGIVPRRAATMASIACDLMMERLLKPEDVFDRLDPQRVAAEIRDPLIDVVEDITREVAAEYQPGLWETLPEGIKRRVIQRIQKEAPHMVEQIMEDIKSNIHRVFDLKHMVVNALVRDKELLNRVFLEAGHVEFKFIARSGIYFGFAIGCVQAVVWAFTHNVWVIPLFGLFTGWFTDWLALKMIFNPKQPVRYFGIFEWQGLFLRRRKQVAARYGELVAQEIVTPQAIIEEILKGPLSDRLFALVQRQVQRTLDEQAGLAKPLVVFAVGTSRYQQMKKVVAEKVMAALPEALGHVEAYAQEAMDLKNLLVTKMQELTEEEFEGLLRPAFQQDEWILIAVGALLGFLVGEVQVHVMLHFAVMPVG</sequence>
<keyword evidence="3" id="KW-1185">Reference proteome</keyword>
<name>A0ABT2R041_9GAMM</name>
<dbReference type="Proteomes" id="UP001064106">
    <property type="component" value="Unassembled WGS sequence"/>
</dbReference>
<dbReference type="EMBL" id="ARXS01000013">
    <property type="protein sequence ID" value="MCU5783099.1"/>
    <property type="molecule type" value="Genomic_DNA"/>
</dbReference>
<evidence type="ECO:0000256" key="1">
    <source>
        <dbReference type="SAM" id="Phobius"/>
    </source>
</evidence>
<protein>
    <recommendedName>
        <fullName evidence="4">DUF445 domain-containing protein</fullName>
    </recommendedName>
</protein>
<evidence type="ECO:0000313" key="2">
    <source>
        <dbReference type="EMBL" id="MCU5783099.1"/>
    </source>
</evidence>
<feature type="transmembrane region" description="Helical" evidence="1">
    <location>
        <begin position="194"/>
        <end position="211"/>
    </location>
</feature>
<feature type="transmembrane region" description="Helical" evidence="1">
    <location>
        <begin position="387"/>
        <end position="413"/>
    </location>
</feature>
<evidence type="ECO:0008006" key="4">
    <source>
        <dbReference type="Google" id="ProtNLM"/>
    </source>
</evidence>
<feature type="transmembrane region" description="Helical" evidence="1">
    <location>
        <begin position="12"/>
        <end position="31"/>
    </location>
</feature>
<feature type="transmembrane region" description="Helical" evidence="1">
    <location>
        <begin position="217"/>
        <end position="238"/>
    </location>
</feature>
<evidence type="ECO:0000313" key="3">
    <source>
        <dbReference type="Proteomes" id="UP001064106"/>
    </source>
</evidence>
<dbReference type="RefSeq" id="WP_014992777.1">
    <property type="nucleotide sequence ID" value="NZ_ARXS01000013.1"/>
</dbReference>
<reference evidence="2" key="1">
    <citation type="submission" date="2012-09" db="EMBL/GenBank/DDBJ databases">
        <title>Genome Sequence of alkane-degrading Bacterium Alcanivorax balearicus MACL04.</title>
        <authorList>
            <person name="Lai Q."/>
            <person name="Shao Z."/>
        </authorList>
    </citation>
    <scope>NUCLEOTIDE SEQUENCE</scope>
    <source>
        <strain evidence="2">MACL04</strain>
    </source>
</reference>
<accession>A0ABT2R041</accession>
<proteinExistence type="predicted"/>
<dbReference type="PANTHER" id="PTHR35791">
    <property type="entry name" value="UPF0754 MEMBRANE PROTEIN YHEB"/>
    <property type="match status" value="1"/>
</dbReference>
<keyword evidence="1" id="KW-1133">Transmembrane helix</keyword>
<gene>
    <name evidence="2" type="ORF">MA04_02399</name>
</gene>
<keyword evidence="1" id="KW-0472">Membrane</keyword>
<organism evidence="2 3">
    <name type="scientific">Alloalcanivorax balearicus MACL04</name>
    <dbReference type="NCBI Taxonomy" id="1177182"/>
    <lineage>
        <taxon>Bacteria</taxon>
        <taxon>Pseudomonadati</taxon>
        <taxon>Pseudomonadota</taxon>
        <taxon>Gammaproteobacteria</taxon>
        <taxon>Oceanospirillales</taxon>
        <taxon>Alcanivoracaceae</taxon>
        <taxon>Alloalcanivorax</taxon>
    </lineage>
</organism>
<comment type="caution">
    <text evidence="2">The sequence shown here is derived from an EMBL/GenBank/DDBJ whole genome shotgun (WGS) entry which is preliminary data.</text>
</comment>
<dbReference type="PANTHER" id="PTHR35791:SF1">
    <property type="entry name" value="UPF0754 MEMBRANE PROTEIN YHEB"/>
    <property type="match status" value="1"/>
</dbReference>
<keyword evidence="1" id="KW-0812">Transmembrane</keyword>